<dbReference type="Gene3D" id="2.60.40.10">
    <property type="entry name" value="Immunoglobulins"/>
    <property type="match status" value="6"/>
</dbReference>
<protein>
    <submittedName>
        <fullName evidence="2">Hydrocephalus-inducing protein</fullName>
    </submittedName>
</protein>
<dbReference type="PANTHER" id="PTHR23053:SF0">
    <property type="entry name" value="HYDROCEPHALUS-INDUCING PROTEIN HOMOLOG"/>
    <property type="match status" value="1"/>
</dbReference>
<dbReference type="InParanoid" id="E2BEQ6"/>
<dbReference type="EMBL" id="GL447845">
    <property type="protein sequence ID" value="EFN85831.1"/>
    <property type="molecule type" value="Genomic_DNA"/>
</dbReference>
<dbReference type="InterPro" id="IPR013783">
    <property type="entry name" value="Ig-like_fold"/>
</dbReference>
<dbReference type="STRING" id="610380.E2BEQ6"/>
<name>E2BEQ6_HARSA</name>
<evidence type="ECO:0000313" key="3">
    <source>
        <dbReference type="Proteomes" id="UP000008237"/>
    </source>
</evidence>
<dbReference type="GO" id="GO:0005930">
    <property type="term" value="C:axoneme"/>
    <property type="evidence" value="ECO:0007669"/>
    <property type="project" value="TreeGrafter"/>
</dbReference>
<dbReference type="Proteomes" id="UP000008237">
    <property type="component" value="Unassembled WGS sequence"/>
</dbReference>
<keyword evidence="3" id="KW-1185">Reference proteome</keyword>
<feature type="compositionally biased region" description="Basic residues" evidence="1">
    <location>
        <begin position="26"/>
        <end position="35"/>
    </location>
</feature>
<dbReference type="OMA" id="FFHENDA"/>
<dbReference type="PANTHER" id="PTHR23053">
    <property type="entry name" value="DLEC1 DELETED IN LUNG AND ESOPHAGEAL CANCER 1"/>
    <property type="match status" value="1"/>
</dbReference>
<dbReference type="GO" id="GO:0003341">
    <property type="term" value="P:cilium movement"/>
    <property type="evidence" value="ECO:0007669"/>
    <property type="project" value="TreeGrafter"/>
</dbReference>
<reference evidence="2 3" key="1">
    <citation type="journal article" date="2010" name="Science">
        <title>Genomic comparison of the ants Camponotus floridanus and Harpegnathos saltator.</title>
        <authorList>
            <person name="Bonasio R."/>
            <person name="Zhang G."/>
            <person name="Ye C."/>
            <person name="Mutti N.S."/>
            <person name="Fang X."/>
            <person name="Qin N."/>
            <person name="Donahue G."/>
            <person name="Yang P."/>
            <person name="Li Q."/>
            <person name="Li C."/>
            <person name="Zhang P."/>
            <person name="Huang Z."/>
            <person name="Berger S.L."/>
            <person name="Reinberg D."/>
            <person name="Wang J."/>
            <person name="Liebig J."/>
        </authorList>
    </citation>
    <scope>NUCLEOTIDE SEQUENCE [LARGE SCALE GENOMIC DNA]</scope>
    <source>
        <strain evidence="2 3">R22 G/1</strain>
    </source>
</reference>
<sequence length="985" mass="110482">MREPTLAGIDSSRANALDNQENHVEKAKRRKRSRLAGKTADAVSLNASTIGSKDTVESNNANTTMLEETLKPRWILQSGESQKFKIRYQPEEMGTHRHTYALSVIDGDDITYEINVSGIADVPGLDMNPNVVFSKVEESKIAEIHDPAYFSDTGAYDFGSLLVFRKDKSEHRREAEFKFRNVSKVDAEVCFYLEENIPDIFILEEEKLHIPAGQRGSLKISAGVTKLGSFTDKLHICVTNNPHVDTIQLRCSGSKLDIELEDKQVSFGQVLLYRRDFLTRAIRNRSPVQILWRLMPDESLDPQISFAPISGIVKAGSDQEIEFCYHASKVGAVDASLTFDAFFIDENDVESIFTESLSLSGETYDVAVDINHVNPIDLKYVKVGCPTSANFTISNRGNYEVKYVILLDEPDKLAMIAQDLPAKLKENIEISPASGFIESQKEATVQKTPIEHPSVTYMTQIKKENIIQKDSDKMTDNLDSKDKKQSPIESSSTKKIPEFTTKLQVGPFTVTKTEGDVAPGIVDTVTIECYPEFVGSQEEQILIFVPDSVPEDRSGKLVTLSVNSCLPSVDLYNLDAMFRENYIVNRIQDFICPKEIDAHTVFARQERRLYFRHIKVYHTHTTYFELYNRNVIPANVEITLYKESSSPVIFQPDAFVVAPDKQSIPPMSQKKFAVTFKPTLLETSHAVLGIEVEQPSHLKDEKFSVKLTGQACVPEVTIVEPPNGKRERAVLNFGRTLVNDTDTKSFVFQNVGVVSAKVIVEIYEDPKCLFTIGSHDDNDEDSTDGRDYGAERTLGGNRCLVVHLTPGQTVSLDVKFSPREVGKYVGLVRLFVADNPYENLTIDLKAEVYAELIVLEGLKLVSAKSTVVVNERRESNFRLRRSSSRSDSVTGVSLSTALPVSLTYKLEYGCCFVNKIYRKSFKITNKSADRHLRFQWGAHPNVVFTPSIGHLKSSTCKEIIATFLSSEPASYVDVIRSNLYWSVMQ</sequence>
<evidence type="ECO:0000256" key="1">
    <source>
        <dbReference type="SAM" id="MobiDB-lite"/>
    </source>
</evidence>
<feature type="region of interest" description="Disordered" evidence="1">
    <location>
        <begin position="466"/>
        <end position="494"/>
    </location>
</feature>
<dbReference type="InterPro" id="IPR033305">
    <property type="entry name" value="Hydin-like"/>
</dbReference>
<gene>
    <name evidence="2" type="ORF">EAI_16675</name>
</gene>
<dbReference type="GO" id="GO:1904158">
    <property type="term" value="P:axonemal central apparatus assembly"/>
    <property type="evidence" value="ECO:0007669"/>
    <property type="project" value="TreeGrafter"/>
</dbReference>
<organism evidence="3">
    <name type="scientific">Harpegnathos saltator</name>
    <name type="common">Jerdon's jumping ant</name>
    <dbReference type="NCBI Taxonomy" id="610380"/>
    <lineage>
        <taxon>Eukaryota</taxon>
        <taxon>Metazoa</taxon>
        <taxon>Ecdysozoa</taxon>
        <taxon>Arthropoda</taxon>
        <taxon>Hexapoda</taxon>
        <taxon>Insecta</taxon>
        <taxon>Pterygota</taxon>
        <taxon>Neoptera</taxon>
        <taxon>Endopterygota</taxon>
        <taxon>Hymenoptera</taxon>
        <taxon>Apocrita</taxon>
        <taxon>Aculeata</taxon>
        <taxon>Formicoidea</taxon>
        <taxon>Formicidae</taxon>
        <taxon>Ponerinae</taxon>
        <taxon>Ponerini</taxon>
        <taxon>Harpegnathos</taxon>
    </lineage>
</organism>
<feature type="compositionally biased region" description="Basic and acidic residues" evidence="1">
    <location>
        <begin position="466"/>
        <end position="486"/>
    </location>
</feature>
<feature type="region of interest" description="Disordered" evidence="1">
    <location>
        <begin position="1"/>
        <end position="40"/>
    </location>
</feature>
<accession>E2BEQ6</accession>
<evidence type="ECO:0000313" key="2">
    <source>
        <dbReference type="EMBL" id="EFN85831.1"/>
    </source>
</evidence>
<proteinExistence type="predicted"/>
<dbReference type="AlphaFoldDB" id="E2BEQ6"/>
<dbReference type="OrthoDB" id="442692at2759"/>